<dbReference type="PROSITE" id="PS51272">
    <property type="entry name" value="SLH"/>
    <property type="match status" value="3"/>
</dbReference>
<dbReference type="InterPro" id="IPR001119">
    <property type="entry name" value="SLH_dom"/>
</dbReference>
<evidence type="ECO:0000256" key="2">
    <source>
        <dbReference type="SAM" id="SignalP"/>
    </source>
</evidence>
<name>A0A1M5VJK7_9FIRM</name>
<sequence length="1673" mass="173553">MIKKRLQKNIAVLLTLLMVVALLPAPALAADPPTVVDLNDAAGDVTISEGGSYIVSGSTTQYTLIIDTTGAADKAVDLTLDNASIRLPSDYAGTGPYALAIKGGAMVNLTAKDGTVNTLSAETLNSGGSSTGRGISLDASTLNIGGTGTLNATGTSYAAYSSAGSAITISDVTVNFSCSVSGPNFNCLSLNDTSLTVNSGAVTLTIPEKEGSTSSGTSGALSFSGSSSAYTQNGGSVIINNFTTLTSYAYGAIFYGTAVMNGGTMFAYGAGSGVRMYTGTAFAIKDAASLIAAAGNKGSAAYSVQSTGKFTQADGADKGFTSLKLAEGGPLTTGSILTLKKLSGGAPADELSVTLPADTYYMGFAGSVGSTYYLETSGSYITTLSNGLYNPGLIGSFAEKPATVDAYVKTLPASFTVTAPGNTHTLTLNTSMPLGIDPALVSEWTSNNTAVATVDSAGVVSAVAEGTATITVSCLGVTGTYDLTVVPMMNPRTATLTVDIADPGLNVVVSKGDFRYSPVSSSDGVYTYQLEDGEYAYAVSKDGFPTRTGTFAVSEGGANSASVSLYYRATFNIRAGEGVASTDGAVITVYDSDNAPVSGSGGTYSQLNGAYTFTVTLDGCYPASGAFSSEGTVPVVMNKDRGIDAPAADWSGAYNHTNGNAVVAKTLPTSADGTYQKWSAMVGTNNYGAAYAGQSVVVNGYLYITGNGYLNKIDVDTGNIVAQTQAGVTSYVYDYLAYGDGMIFLSTSGYIAAYEVGSLTFLWRTSVGGQHSTMVGGSQNSNGTINTFRPIVYSNGYVFCGKNAFRATSFAVDANGYNAPAWSINDDFNWNTGVVVGDTYYVAAAKKIYAVNYKTGEILNSYTFGSNTAYTWGGVAYSPDTGRLYWGTYGGKMLYSYKIDQATGKLITAYTPAADKPLSIDLSQSTVCTPVIYNGRVYVTGQSGNVDVLQTTASTLTKLYTINAPGATKIQSTPILSTAYATDENKTVYLYFQGYSEPSPIYVMKDSAAITAADPANVSVLASPTASQFAYEQIAADNDGRLYFFNESGYLFCFEKLSMATAASVTALLNALPASASVVKSDEARITNARKAYNALSPEVQSTIASATYKKLTNAEAALAAIANQPEPPKTDITVTFSLLGDTVHDSDTDGIVHTLKAGNLTPWINPPESFTLPAGSTVMDVFAAALMKYGYSWYNKGPNGTLLNDTTGYYITSITTPGGVTLAEFTNGANSGWMYTLNGTHSLNSLRDQRLSNGDVIVWHYTDDYTQEEGSEKWNDTGSGSTAGTAQTLTPVATVKDGVASVSMSLSDLKDAIVSAKTSGGAITIAPSASGTVTAAKLELSKEALNAVAVQTSADLTIKTSLGSITLSNAALSSIVSQASGSAVTVSLETVNTASLTDTQRAAVGNDTVYSISVLSGGTHISGFGGANLTISLPYTLKNGQSASNVAVWYLNDAGALQRLTCSYDAAARLATFVTTHLSYYAVGYDDWANPYTDVLTDDWFYDAVQYAGRNGLMGGTTATTFDPGANTTRAMLVTVLYRLAGKPAASGISSFTDVKSGEWYADAVVWASANGIVDGYGNGLFGTNDAITREQMAVILYRYAKYKGCDVTKTTALTAYADASAVDSWASTAMTWVVAEGLITGTTATTLSPTGIASRAQAATILMRYVKNVTK</sequence>
<dbReference type="Gene3D" id="2.60.40.1080">
    <property type="match status" value="1"/>
</dbReference>
<evidence type="ECO:0000256" key="1">
    <source>
        <dbReference type="ARBA" id="ARBA00022737"/>
    </source>
</evidence>
<accession>A0A1M5VJK7</accession>
<dbReference type="Pfam" id="PF00395">
    <property type="entry name" value="SLH"/>
    <property type="match status" value="3"/>
</dbReference>
<dbReference type="Gene3D" id="2.130.10.10">
    <property type="entry name" value="YVTN repeat-like/Quinoprotein amine dehydrogenase"/>
    <property type="match status" value="2"/>
</dbReference>
<keyword evidence="5" id="KW-1185">Reference proteome</keyword>
<feature type="domain" description="SLH" evidence="3">
    <location>
        <begin position="1615"/>
        <end position="1673"/>
    </location>
</feature>
<evidence type="ECO:0000259" key="3">
    <source>
        <dbReference type="PROSITE" id="PS51272"/>
    </source>
</evidence>
<dbReference type="Pfam" id="PF02368">
    <property type="entry name" value="Big_2"/>
    <property type="match status" value="1"/>
</dbReference>
<dbReference type="InterPro" id="IPR015943">
    <property type="entry name" value="WD40/YVTN_repeat-like_dom_sf"/>
</dbReference>
<dbReference type="InterPro" id="IPR008964">
    <property type="entry name" value="Invasin/intimin_cell_adhesion"/>
</dbReference>
<evidence type="ECO:0000313" key="4">
    <source>
        <dbReference type="EMBL" id="SHH75397.1"/>
    </source>
</evidence>
<dbReference type="InterPro" id="IPR018391">
    <property type="entry name" value="PQQ_b-propeller_rpt"/>
</dbReference>
<dbReference type="SMART" id="SM00635">
    <property type="entry name" value="BID_2"/>
    <property type="match status" value="1"/>
</dbReference>
<proteinExistence type="predicted"/>
<organism evidence="4 5">
    <name type="scientific">Sporobacter termitidis DSM 10068</name>
    <dbReference type="NCBI Taxonomy" id="1123282"/>
    <lineage>
        <taxon>Bacteria</taxon>
        <taxon>Bacillati</taxon>
        <taxon>Bacillota</taxon>
        <taxon>Clostridia</taxon>
        <taxon>Eubacteriales</taxon>
        <taxon>Oscillospiraceae</taxon>
        <taxon>Sporobacter</taxon>
    </lineage>
</organism>
<dbReference type="OrthoDB" id="1853760at2"/>
<dbReference type="EMBL" id="FQXV01000002">
    <property type="protein sequence ID" value="SHH75397.1"/>
    <property type="molecule type" value="Genomic_DNA"/>
</dbReference>
<dbReference type="SUPFAM" id="SSF49373">
    <property type="entry name" value="Invasin/intimin cell-adhesion fragments"/>
    <property type="match status" value="1"/>
</dbReference>
<dbReference type="RefSeq" id="WP_073076427.1">
    <property type="nucleotide sequence ID" value="NZ_FQXV01000002.1"/>
</dbReference>
<reference evidence="4 5" key="1">
    <citation type="submission" date="2016-11" db="EMBL/GenBank/DDBJ databases">
        <authorList>
            <person name="Jaros S."/>
            <person name="Januszkiewicz K."/>
            <person name="Wedrychowicz H."/>
        </authorList>
    </citation>
    <scope>NUCLEOTIDE SEQUENCE [LARGE SCALE GENOMIC DNA]</scope>
    <source>
        <strain evidence="4 5">DSM 10068</strain>
    </source>
</reference>
<protein>
    <submittedName>
        <fullName evidence="4">Outer membrane protein assembly factor BamB, contains PQQ-like beta-propeller repeat</fullName>
    </submittedName>
</protein>
<dbReference type="InterPro" id="IPR011047">
    <property type="entry name" value="Quinoprotein_ADH-like_sf"/>
</dbReference>
<gene>
    <name evidence="4" type="ORF">SAMN02745823_00864</name>
</gene>
<feature type="domain" description="SLH" evidence="3">
    <location>
        <begin position="1549"/>
        <end position="1612"/>
    </location>
</feature>
<feature type="chain" id="PRO_5012454829" evidence="2">
    <location>
        <begin position="30"/>
        <end position="1673"/>
    </location>
</feature>
<evidence type="ECO:0000313" key="5">
    <source>
        <dbReference type="Proteomes" id="UP000183995"/>
    </source>
</evidence>
<dbReference type="Pfam" id="PF14478">
    <property type="entry name" value="DUF4430"/>
    <property type="match status" value="1"/>
</dbReference>
<dbReference type="Proteomes" id="UP000183995">
    <property type="component" value="Unassembled WGS sequence"/>
</dbReference>
<keyword evidence="2" id="KW-0732">Signal</keyword>
<feature type="signal peptide" evidence="2">
    <location>
        <begin position="1"/>
        <end position="29"/>
    </location>
</feature>
<feature type="domain" description="SLH" evidence="3">
    <location>
        <begin position="1489"/>
        <end position="1548"/>
    </location>
</feature>
<dbReference type="SMART" id="SM00564">
    <property type="entry name" value="PQQ"/>
    <property type="match status" value="4"/>
</dbReference>
<dbReference type="InterPro" id="IPR003343">
    <property type="entry name" value="Big_2"/>
</dbReference>
<dbReference type="SUPFAM" id="SSF50998">
    <property type="entry name" value="Quinoprotein alcohol dehydrogenase-like"/>
    <property type="match status" value="2"/>
</dbReference>
<dbReference type="InterPro" id="IPR027954">
    <property type="entry name" value="Transcobalamin-like_C"/>
</dbReference>
<dbReference type="STRING" id="1123282.SAMN02745823_00864"/>
<keyword evidence="1" id="KW-0677">Repeat</keyword>